<keyword evidence="2" id="KW-1185">Reference proteome</keyword>
<name>A0ABW2TQM9_9PSEU</name>
<organism evidence="1 2">
    <name type="scientific">Actinokineospora soli</name>
    <dbReference type="NCBI Taxonomy" id="1048753"/>
    <lineage>
        <taxon>Bacteria</taxon>
        <taxon>Bacillati</taxon>
        <taxon>Actinomycetota</taxon>
        <taxon>Actinomycetes</taxon>
        <taxon>Pseudonocardiales</taxon>
        <taxon>Pseudonocardiaceae</taxon>
        <taxon>Actinokineospora</taxon>
    </lineage>
</organism>
<comment type="caution">
    <text evidence="1">The sequence shown here is derived from an EMBL/GenBank/DDBJ whole genome shotgun (WGS) entry which is preliminary data.</text>
</comment>
<gene>
    <name evidence="1" type="ORF">ACFQV2_16365</name>
</gene>
<dbReference type="EMBL" id="JBHTEY010000004">
    <property type="protein sequence ID" value="MFC7614853.1"/>
    <property type="molecule type" value="Genomic_DNA"/>
</dbReference>
<proteinExistence type="predicted"/>
<evidence type="ECO:0000313" key="1">
    <source>
        <dbReference type="EMBL" id="MFC7614853.1"/>
    </source>
</evidence>
<dbReference type="Proteomes" id="UP001596512">
    <property type="component" value="Unassembled WGS sequence"/>
</dbReference>
<accession>A0ABW2TQM9</accession>
<reference evidence="2" key="1">
    <citation type="journal article" date="2019" name="Int. J. Syst. Evol. Microbiol.">
        <title>The Global Catalogue of Microorganisms (GCM) 10K type strain sequencing project: providing services to taxonomists for standard genome sequencing and annotation.</title>
        <authorList>
            <consortium name="The Broad Institute Genomics Platform"/>
            <consortium name="The Broad Institute Genome Sequencing Center for Infectious Disease"/>
            <person name="Wu L."/>
            <person name="Ma J."/>
        </authorList>
    </citation>
    <scope>NUCLEOTIDE SEQUENCE [LARGE SCALE GENOMIC DNA]</scope>
    <source>
        <strain evidence="2">JCM 17695</strain>
    </source>
</reference>
<sequence>MNSHAAALVTFPELRRLVDLRDAGWQFLPAVVDGRVVEVHGVRTWPGGWADAIRVRYVTDVAAIRCDFEGGVSWKRDGGLVEVVDELIALPAPGDRLAPVLVVARAPSPWAF</sequence>
<protein>
    <submittedName>
        <fullName evidence="1">Uncharacterized protein</fullName>
    </submittedName>
</protein>
<evidence type="ECO:0000313" key="2">
    <source>
        <dbReference type="Proteomes" id="UP001596512"/>
    </source>
</evidence>